<dbReference type="EMBL" id="CAJEWN010000024">
    <property type="protein sequence ID" value="CAD2139889.1"/>
    <property type="molecule type" value="Genomic_DNA"/>
</dbReference>
<accession>A0A6V7TZT0</accession>
<protein>
    <submittedName>
        <fullName evidence="1">Uncharacterized protein</fullName>
    </submittedName>
</protein>
<evidence type="ECO:0000313" key="2">
    <source>
        <dbReference type="Proteomes" id="UP000580250"/>
    </source>
</evidence>
<dbReference type="AlphaFoldDB" id="A0A6V7TZT0"/>
<organism evidence="1 2">
    <name type="scientific">Meloidogyne enterolobii</name>
    <name type="common">Root-knot nematode worm</name>
    <name type="synonym">Meloidogyne mayaguensis</name>
    <dbReference type="NCBI Taxonomy" id="390850"/>
    <lineage>
        <taxon>Eukaryota</taxon>
        <taxon>Metazoa</taxon>
        <taxon>Ecdysozoa</taxon>
        <taxon>Nematoda</taxon>
        <taxon>Chromadorea</taxon>
        <taxon>Rhabditida</taxon>
        <taxon>Tylenchina</taxon>
        <taxon>Tylenchomorpha</taxon>
        <taxon>Tylenchoidea</taxon>
        <taxon>Meloidogynidae</taxon>
        <taxon>Meloidogyninae</taxon>
        <taxon>Meloidogyne</taxon>
    </lineage>
</organism>
<sequence>MKIPANLYSTRKLKLENSSLTKKLKFIHIRALVVTDLKLQRNNWKLAMMLQFVQAVH</sequence>
<comment type="caution">
    <text evidence="1">The sequence shown here is derived from an EMBL/GenBank/DDBJ whole genome shotgun (WGS) entry which is preliminary data.</text>
</comment>
<name>A0A6V7TZT0_MELEN</name>
<proteinExistence type="predicted"/>
<evidence type="ECO:0000313" key="1">
    <source>
        <dbReference type="EMBL" id="CAD2139889.1"/>
    </source>
</evidence>
<dbReference type="Proteomes" id="UP000580250">
    <property type="component" value="Unassembled WGS sequence"/>
</dbReference>
<gene>
    <name evidence="1" type="ORF">MENT_LOCUS6304</name>
</gene>
<reference evidence="1 2" key="1">
    <citation type="submission" date="2020-08" db="EMBL/GenBank/DDBJ databases">
        <authorList>
            <person name="Koutsovoulos G."/>
            <person name="Danchin GJ E."/>
        </authorList>
    </citation>
    <scope>NUCLEOTIDE SEQUENCE [LARGE SCALE GENOMIC DNA]</scope>
</reference>